<dbReference type="CDD" id="cd05782">
    <property type="entry name" value="DNA_polB_like1_exo"/>
    <property type="match status" value="1"/>
</dbReference>
<dbReference type="InterPro" id="IPR050240">
    <property type="entry name" value="DNA_pol_type-B"/>
</dbReference>
<protein>
    <submittedName>
        <fullName evidence="3">3'-5' exonuclease</fullName>
    </submittedName>
</protein>
<evidence type="ECO:0000259" key="2">
    <source>
        <dbReference type="Pfam" id="PF10108"/>
    </source>
</evidence>
<proteinExistence type="predicted"/>
<reference evidence="3 4" key="1">
    <citation type="submission" date="2015-08" db="EMBL/GenBank/DDBJ databases">
        <title>Comparative genomics of the Campylobacter concisus group.</title>
        <authorList>
            <person name="Yee E."/>
            <person name="Chapman M.H."/>
            <person name="Huynh S."/>
            <person name="Bono J.L."/>
            <person name="On S.L."/>
            <person name="St Leger J."/>
            <person name="Foster G."/>
            <person name="Parker C.T."/>
            <person name="Miller W.G."/>
        </authorList>
    </citation>
    <scope>NUCLEOTIDE SEQUENCE [LARGE SCALE GENOMIC DNA]</scope>
    <source>
        <strain evidence="3 4">RM9337</strain>
    </source>
</reference>
<dbReference type="PANTHER" id="PTHR10322:SF23">
    <property type="entry name" value="DNA POLYMERASE DELTA CATALYTIC SUBUNIT"/>
    <property type="match status" value="1"/>
</dbReference>
<keyword evidence="1" id="KW-0175">Coiled coil</keyword>
<organism evidence="3 4">
    <name type="scientific">Campylobacter californiensis</name>
    <dbReference type="NCBI Taxonomy" id="1032243"/>
    <lineage>
        <taxon>Bacteria</taxon>
        <taxon>Pseudomonadati</taxon>
        <taxon>Campylobacterota</taxon>
        <taxon>Epsilonproteobacteria</taxon>
        <taxon>Campylobacterales</taxon>
        <taxon>Campylobacteraceae</taxon>
        <taxon>Campylobacter</taxon>
    </lineage>
</organism>
<dbReference type="SUPFAM" id="SSF53098">
    <property type="entry name" value="Ribonuclease H-like"/>
    <property type="match status" value="1"/>
</dbReference>
<dbReference type="PANTHER" id="PTHR10322">
    <property type="entry name" value="DNA POLYMERASE CATALYTIC SUBUNIT"/>
    <property type="match status" value="1"/>
</dbReference>
<gene>
    <name evidence="3" type="ORF">CCAL9337_03265</name>
</gene>
<dbReference type="EMBL" id="LIWG01000003">
    <property type="protein sequence ID" value="MBE3607747.1"/>
    <property type="molecule type" value="Genomic_DNA"/>
</dbReference>
<dbReference type="InterPro" id="IPR036397">
    <property type="entry name" value="RNaseH_sf"/>
</dbReference>
<dbReference type="InterPro" id="IPR019288">
    <property type="entry name" value="3'-5'_exonuclease_PolB-like"/>
</dbReference>
<feature type="domain" description="Predicted 3'-5' exonuclease PolB-like" evidence="2">
    <location>
        <begin position="47"/>
        <end position="259"/>
    </location>
</feature>
<dbReference type="GO" id="GO:0004527">
    <property type="term" value="F:exonuclease activity"/>
    <property type="evidence" value="ECO:0007669"/>
    <property type="project" value="UniProtKB-KW"/>
</dbReference>
<keyword evidence="3" id="KW-0269">Exonuclease</keyword>
<keyword evidence="3" id="KW-0378">Hydrolase</keyword>
<evidence type="ECO:0000313" key="3">
    <source>
        <dbReference type="EMBL" id="MBE3607747.1"/>
    </source>
</evidence>
<sequence length="341" mass="39497">MARNYICVFDCETIPDVSLLRRIYGYRGDDMSVCQQAFSAQKAASGSEFLPVMFHKTVVISAVMADEYGKFLRVNTMEGANEREILAKFIKFINEYNPRIVSFNGRGFDLPMIMVRAMKYNLSAPSYFESENRELNKNKWENYRSRYDGKFHLDLLDHISDFGSVRGLKLDTLCASLNLPGKYDVHGDQVTELFFSGEIAKINEYCESDVLNTYWLFLKYELLRGNLTSEDYASYLNVMSEFLLNERPKMSYTDVFCDAVESEILRLEGKSEYEEEFQEHFEDENFADEDLGRVEPKELDEHLAKVGLDGILQKGAVNLKNKKRENLELNEQLPEINLDDE</sequence>
<accession>A0AAW3ZRK4</accession>
<name>A0AAW3ZRK4_9BACT</name>
<dbReference type="RefSeq" id="WP_170015761.1">
    <property type="nucleotide sequence ID" value="NZ_CP012545.1"/>
</dbReference>
<dbReference type="Gene3D" id="3.30.420.10">
    <property type="entry name" value="Ribonuclease H-like superfamily/Ribonuclease H"/>
    <property type="match status" value="1"/>
</dbReference>
<keyword evidence="4" id="KW-1185">Reference proteome</keyword>
<evidence type="ECO:0000313" key="4">
    <source>
        <dbReference type="Proteomes" id="UP000650616"/>
    </source>
</evidence>
<dbReference type="GO" id="GO:0003676">
    <property type="term" value="F:nucleic acid binding"/>
    <property type="evidence" value="ECO:0007669"/>
    <property type="project" value="InterPro"/>
</dbReference>
<comment type="caution">
    <text evidence="3">The sequence shown here is derived from an EMBL/GenBank/DDBJ whole genome shotgun (WGS) entry which is preliminary data.</text>
</comment>
<evidence type="ECO:0000256" key="1">
    <source>
        <dbReference type="SAM" id="Coils"/>
    </source>
</evidence>
<feature type="coiled-coil region" evidence="1">
    <location>
        <begin position="312"/>
        <end position="339"/>
    </location>
</feature>
<dbReference type="GO" id="GO:0003887">
    <property type="term" value="F:DNA-directed DNA polymerase activity"/>
    <property type="evidence" value="ECO:0007669"/>
    <property type="project" value="TreeGrafter"/>
</dbReference>
<dbReference type="AlphaFoldDB" id="A0AAW3ZRK4"/>
<dbReference type="InterPro" id="IPR012337">
    <property type="entry name" value="RNaseH-like_sf"/>
</dbReference>
<dbReference type="Pfam" id="PF10108">
    <property type="entry name" value="DNA_pol_B_exo2"/>
    <property type="match status" value="1"/>
</dbReference>
<dbReference type="GO" id="GO:0006261">
    <property type="term" value="P:DNA-templated DNA replication"/>
    <property type="evidence" value="ECO:0007669"/>
    <property type="project" value="TreeGrafter"/>
</dbReference>
<keyword evidence="3" id="KW-0540">Nuclease</keyword>
<dbReference type="Proteomes" id="UP000650616">
    <property type="component" value="Unassembled WGS sequence"/>
</dbReference>